<name>A0A6J7KA85_9ZZZZ</name>
<evidence type="ECO:0000313" key="2">
    <source>
        <dbReference type="EMBL" id="CAB4952201.1"/>
    </source>
</evidence>
<reference evidence="2" key="1">
    <citation type="submission" date="2020-05" db="EMBL/GenBank/DDBJ databases">
        <authorList>
            <person name="Chiriac C."/>
            <person name="Salcher M."/>
            <person name="Ghai R."/>
            <person name="Kavagutti S V."/>
        </authorList>
    </citation>
    <scope>NUCLEOTIDE SEQUENCE</scope>
</reference>
<dbReference type="AlphaFoldDB" id="A0A6J7KA85"/>
<feature type="transmembrane region" description="Helical" evidence="1">
    <location>
        <begin position="34"/>
        <end position="56"/>
    </location>
</feature>
<feature type="transmembrane region" description="Helical" evidence="1">
    <location>
        <begin position="90"/>
        <end position="107"/>
    </location>
</feature>
<keyword evidence="1" id="KW-0472">Membrane</keyword>
<sequence length="134" mass="14739">MTYTQLGVLAVILVVAFDLWAARTRLVTRRLFWVSYAIIVFFQLITNGMFTGFGIVRYSGDAIIGGSSPDAGPPPFIGDGRLAFAPIEDLLFGFALVLLSLSCWIWLGRRGLQRTPLAGPPIWRRAPTEPDEGP</sequence>
<gene>
    <name evidence="2" type="ORF">UFOPK3772_01622</name>
</gene>
<keyword evidence="1" id="KW-1133">Transmembrane helix</keyword>
<feature type="transmembrane region" description="Helical" evidence="1">
    <location>
        <begin position="6"/>
        <end position="22"/>
    </location>
</feature>
<protein>
    <submittedName>
        <fullName evidence="2">Unannotated protein</fullName>
    </submittedName>
</protein>
<organism evidence="2">
    <name type="scientific">freshwater metagenome</name>
    <dbReference type="NCBI Taxonomy" id="449393"/>
    <lineage>
        <taxon>unclassified sequences</taxon>
        <taxon>metagenomes</taxon>
        <taxon>ecological metagenomes</taxon>
    </lineage>
</organism>
<keyword evidence="1" id="KW-0812">Transmembrane</keyword>
<evidence type="ECO:0000256" key="1">
    <source>
        <dbReference type="SAM" id="Phobius"/>
    </source>
</evidence>
<proteinExistence type="predicted"/>
<accession>A0A6J7KA85</accession>
<dbReference type="EMBL" id="CAFBNE010000048">
    <property type="protein sequence ID" value="CAB4952201.1"/>
    <property type="molecule type" value="Genomic_DNA"/>
</dbReference>